<evidence type="ECO:0000313" key="5">
    <source>
        <dbReference type="Proteomes" id="UP000215127"/>
    </source>
</evidence>
<name>A0A1X7RLQ2_ZYMT9</name>
<dbReference type="GO" id="GO:0003677">
    <property type="term" value="F:DNA binding"/>
    <property type="evidence" value="ECO:0007669"/>
    <property type="project" value="InterPro"/>
</dbReference>
<keyword evidence="2" id="KW-0539">Nucleus</keyword>
<comment type="subcellular location">
    <subcellularLocation>
        <location evidence="1">Nucleus</location>
    </subcellularLocation>
</comment>
<proteinExistence type="predicted"/>
<dbReference type="Pfam" id="PF04082">
    <property type="entry name" value="Fungal_trans"/>
    <property type="match status" value="1"/>
</dbReference>
<dbReference type="PANTHER" id="PTHR31001">
    <property type="entry name" value="UNCHARACTERIZED TRANSCRIPTIONAL REGULATORY PROTEIN"/>
    <property type="match status" value="1"/>
</dbReference>
<dbReference type="GO" id="GO:0008270">
    <property type="term" value="F:zinc ion binding"/>
    <property type="evidence" value="ECO:0007669"/>
    <property type="project" value="InterPro"/>
</dbReference>
<dbReference type="GO" id="GO:0006351">
    <property type="term" value="P:DNA-templated transcription"/>
    <property type="evidence" value="ECO:0007669"/>
    <property type="project" value="InterPro"/>
</dbReference>
<dbReference type="CDD" id="cd12148">
    <property type="entry name" value="fungal_TF_MHR"/>
    <property type="match status" value="1"/>
</dbReference>
<dbReference type="EMBL" id="LT853693">
    <property type="protein sequence ID" value="SMQ48141.1"/>
    <property type="molecule type" value="Genomic_DNA"/>
</dbReference>
<evidence type="ECO:0000313" key="4">
    <source>
        <dbReference type="EMBL" id="SMQ48141.1"/>
    </source>
</evidence>
<dbReference type="InterPro" id="IPR050613">
    <property type="entry name" value="Sec_Metabolite_Reg"/>
</dbReference>
<dbReference type="STRING" id="1276538.A0A1X7RLQ2"/>
<dbReference type="AlphaFoldDB" id="A0A1X7RLQ2"/>
<sequence length="759" mass="84571">MQVSWRSKLTKSCRRVLQEWKVACPIRVDSTGSLASYVAAPRLFTKLPDSHEGGHDGGMPSSTPIEFRYLLRSRDQFSPRSSVGTDSFQLLRNPDHASRAFVRRRATTQRQVSRLRALSESQDQMRQRASSVQEMSSADALTHGVNVSTVIGPSQASAVSYGVAAPVQDNAVIDNGVVRSLSNLCAAFRSYDAQDHLASEETISAVVDVLKSLRHLDRMIEMLALYSKLSQACYIPGPLFVEAAVSLRDTISGISWDEVDGNPSVLTPLACQILSSTASKFSISSSCTVVEFIAIYTDANLRLETIALVYSLAARTDLMGRKSDERNKEELVTALLRNAAFCVSLARDIGPEMNDVLMWASYESFRLQLSFYGETHPVVYRGWSEVTTDLYALGIHRESFNSADVPPFLAETRRRTYHYAYQFDKFISTLFNRPPRISKHYTTTPLPLDLSDEELLGSIEGLDQACARLEDGWNAQKRITSTTWIRVRSMLGHYREDYLEAPYRGVTVDKRTELQNISRKCRQFWATLPEHLKYTDDSWRSGMETQKCLLLTTVYLTFMQLDMQLHQMLVQIDSEANLELLTIAAAIVTAIRQQGAALDRAYARRDISYQNLLYGFPAAVVLATALQKNQPLPQYVKRSKLIRDLSVMVSLLENSISPGEANYIISIEAAKALSRTVDEILDAAPASSASVNTISTPTTTSIAEPQLAASQTCPLFADPMAMDVTDVTLFNGGDLDSFDLCEWAKNMDWPSLGGEWSTF</sequence>
<evidence type="ECO:0000256" key="2">
    <source>
        <dbReference type="ARBA" id="ARBA00023242"/>
    </source>
</evidence>
<dbReference type="SMART" id="SM00906">
    <property type="entry name" value="Fungal_trans"/>
    <property type="match status" value="1"/>
</dbReference>
<dbReference type="PANTHER" id="PTHR31001:SF40">
    <property type="entry name" value="ZN(II)2CYS6 TRANSCRIPTION FACTOR (EUROFUNG)"/>
    <property type="match status" value="1"/>
</dbReference>
<evidence type="ECO:0000259" key="3">
    <source>
        <dbReference type="SMART" id="SM00906"/>
    </source>
</evidence>
<dbReference type="InterPro" id="IPR007219">
    <property type="entry name" value="XnlR_reg_dom"/>
</dbReference>
<organism evidence="4 5">
    <name type="scientific">Zymoseptoria tritici (strain ST99CH_3D7)</name>
    <dbReference type="NCBI Taxonomy" id="1276538"/>
    <lineage>
        <taxon>Eukaryota</taxon>
        <taxon>Fungi</taxon>
        <taxon>Dikarya</taxon>
        <taxon>Ascomycota</taxon>
        <taxon>Pezizomycotina</taxon>
        <taxon>Dothideomycetes</taxon>
        <taxon>Dothideomycetidae</taxon>
        <taxon>Mycosphaerellales</taxon>
        <taxon>Mycosphaerellaceae</taxon>
        <taxon>Zymoseptoria</taxon>
    </lineage>
</organism>
<feature type="domain" description="Xylanolytic transcriptional activator regulatory" evidence="3">
    <location>
        <begin position="335"/>
        <end position="453"/>
    </location>
</feature>
<gene>
    <name evidence="4" type="ORF">ZT3D7_G3290</name>
</gene>
<dbReference type="GO" id="GO:0005634">
    <property type="term" value="C:nucleus"/>
    <property type="evidence" value="ECO:0007669"/>
    <property type="project" value="UniProtKB-SubCell"/>
</dbReference>
<accession>A0A1X7RLQ2</accession>
<dbReference type="Proteomes" id="UP000215127">
    <property type="component" value="Chromosome 2"/>
</dbReference>
<evidence type="ECO:0000256" key="1">
    <source>
        <dbReference type="ARBA" id="ARBA00004123"/>
    </source>
</evidence>
<reference evidence="4 5" key="1">
    <citation type="submission" date="2016-06" db="EMBL/GenBank/DDBJ databases">
        <authorList>
            <person name="Kjaerup R.B."/>
            <person name="Dalgaard T.S."/>
            <person name="Juul-Madsen H.R."/>
        </authorList>
    </citation>
    <scope>NUCLEOTIDE SEQUENCE [LARGE SCALE GENOMIC DNA]</scope>
</reference>
<protein>
    <recommendedName>
        <fullName evidence="3">Xylanolytic transcriptional activator regulatory domain-containing protein</fullName>
    </recommendedName>
</protein>
<keyword evidence="5" id="KW-1185">Reference proteome</keyword>